<dbReference type="GO" id="GO:0004520">
    <property type="term" value="F:DNA endonuclease activity"/>
    <property type="evidence" value="ECO:0007669"/>
    <property type="project" value="TreeGrafter"/>
</dbReference>
<feature type="non-terminal residue" evidence="4">
    <location>
        <position position="165"/>
    </location>
</feature>
<dbReference type="EMBL" id="JAMZMK010008242">
    <property type="protein sequence ID" value="KAI7741208.1"/>
    <property type="molecule type" value="Genomic_DNA"/>
</dbReference>
<keyword evidence="1" id="KW-0378">Hydrolase</keyword>
<evidence type="ECO:0000313" key="4">
    <source>
        <dbReference type="EMBL" id="KAI7741208.1"/>
    </source>
</evidence>
<dbReference type="GO" id="GO:0031297">
    <property type="term" value="P:replication fork processing"/>
    <property type="evidence" value="ECO:0007669"/>
    <property type="project" value="TreeGrafter"/>
</dbReference>
<dbReference type="GO" id="GO:0016787">
    <property type="term" value="F:hydrolase activity"/>
    <property type="evidence" value="ECO:0007669"/>
    <property type="project" value="UniProtKB-KW"/>
</dbReference>
<proteinExistence type="predicted"/>
<feature type="domain" description="HNH" evidence="3">
    <location>
        <begin position="61"/>
        <end position="95"/>
    </location>
</feature>
<feature type="non-terminal residue" evidence="4">
    <location>
        <position position="1"/>
    </location>
</feature>
<dbReference type="GO" id="GO:0043596">
    <property type="term" value="C:nuclear replication fork"/>
    <property type="evidence" value="ECO:0007669"/>
    <property type="project" value="TreeGrafter"/>
</dbReference>
<dbReference type="GO" id="GO:0008270">
    <property type="term" value="F:zinc ion binding"/>
    <property type="evidence" value="ECO:0007669"/>
    <property type="project" value="InterPro"/>
</dbReference>
<evidence type="ECO:0000259" key="3">
    <source>
        <dbReference type="Pfam" id="PF01844"/>
    </source>
</evidence>
<dbReference type="Pfam" id="PF01844">
    <property type="entry name" value="HNH"/>
    <property type="match status" value="1"/>
</dbReference>
<dbReference type="GO" id="GO:0006281">
    <property type="term" value="P:DNA repair"/>
    <property type="evidence" value="ECO:0007669"/>
    <property type="project" value="TreeGrafter"/>
</dbReference>
<evidence type="ECO:0000256" key="1">
    <source>
        <dbReference type="ARBA" id="ARBA00022801"/>
    </source>
</evidence>
<evidence type="ECO:0000313" key="5">
    <source>
        <dbReference type="Proteomes" id="UP001206925"/>
    </source>
</evidence>
<protein>
    <recommendedName>
        <fullName evidence="3">HNH domain-containing protein</fullName>
    </recommendedName>
</protein>
<gene>
    <name evidence="4" type="ORF">M8C21_026497</name>
</gene>
<keyword evidence="2" id="KW-0175">Coiled coil</keyword>
<keyword evidence="5" id="KW-1185">Reference proteome</keyword>
<dbReference type="PANTHER" id="PTHR45766:SF5">
    <property type="entry name" value="SNF2 DOMAIN-CONTAINING PROTEIN _ HELICASE DOMAIN-CONTAINING PROTEIN _ HNH ENDONUCLEASE DOMAIN-CONTAINING PROTEIN"/>
    <property type="match status" value="1"/>
</dbReference>
<name>A0AAD5GIN0_AMBAR</name>
<dbReference type="CDD" id="cd00085">
    <property type="entry name" value="HNHc"/>
    <property type="match status" value="1"/>
</dbReference>
<accession>A0AAD5GIN0</accession>
<dbReference type="GO" id="GO:0003676">
    <property type="term" value="F:nucleic acid binding"/>
    <property type="evidence" value="ECO:0007669"/>
    <property type="project" value="InterPro"/>
</dbReference>
<dbReference type="Gene3D" id="1.10.30.50">
    <property type="match status" value="1"/>
</dbReference>
<organism evidence="4 5">
    <name type="scientific">Ambrosia artemisiifolia</name>
    <name type="common">Common ragweed</name>
    <dbReference type="NCBI Taxonomy" id="4212"/>
    <lineage>
        <taxon>Eukaryota</taxon>
        <taxon>Viridiplantae</taxon>
        <taxon>Streptophyta</taxon>
        <taxon>Embryophyta</taxon>
        <taxon>Tracheophyta</taxon>
        <taxon>Spermatophyta</taxon>
        <taxon>Magnoliopsida</taxon>
        <taxon>eudicotyledons</taxon>
        <taxon>Gunneridae</taxon>
        <taxon>Pentapetalae</taxon>
        <taxon>asterids</taxon>
        <taxon>campanulids</taxon>
        <taxon>Asterales</taxon>
        <taxon>Asteraceae</taxon>
        <taxon>Asteroideae</taxon>
        <taxon>Heliantheae alliance</taxon>
        <taxon>Heliantheae</taxon>
        <taxon>Ambrosia</taxon>
    </lineage>
</organism>
<dbReference type="InterPro" id="IPR002711">
    <property type="entry name" value="HNH"/>
</dbReference>
<reference evidence="4" key="1">
    <citation type="submission" date="2022-06" db="EMBL/GenBank/DDBJ databases">
        <title>Uncovering the hologenomic basis of an extraordinary plant invasion.</title>
        <authorList>
            <person name="Bieker V.C."/>
            <person name="Martin M.D."/>
            <person name="Gilbert T."/>
            <person name="Hodgins K."/>
            <person name="Battlay P."/>
            <person name="Petersen B."/>
            <person name="Wilson J."/>
        </authorList>
    </citation>
    <scope>NUCLEOTIDE SEQUENCE</scope>
    <source>
        <strain evidence="4">AA19_3_7</strain>
        <tissue evidence="4">Leaf</tissue>
    </source>
</reference>
<dbReference type="PANTHER" id="PTHR45766">
    <property type="entry name" value="DNA ANNEALING HELICASE AND ENDONUCLEASE ZRANB3 FAMILY MEMBER"/>
    <property type="match status" value="1"/>
</dbReference>
<comment type="caution">
    <text evidence="4">The sequence shown here is derived from an EMBL/GenBank/DDBJ whole genome shotgun (WGS) entry which is preliminary data.</text>
</comment>
<sequence length="165" mass="18515">GLAQIEHGICTKCHLDCRKLVKNLKPLSLEKRREFVIKEAPKLAAHKNLLEKLINDPTEGNAWHADHIVPVYRGGGECRLENMRTLCIACHAKVTAAQCAERRLERAKAKKQLNRLLANLKTVQDKQQDRDDCRTIDSELLVNVPGSAYHTTNINGGRSDEASED</sequence>
<dbReference type="Proteomes" id="UP001206925">
    <property type="component" value="Unassembled WGS sequence"/>
</dbReference>
<feature type="coiled-coil region" evidence="2">
    <location>
        <begin position="99"/>
        <end position="130"/>
    </location>
</feature>
<dbReference type="AlphaFoldDB" id="A0AAD5GIN0"/>
<evidence type="ECO:0000256" key="2">
    <source>
        <dbReference type="SAM" id="Coils"/>
    </source>
</evidence>
<dbReference type="InterPro" id="IPR003615">
    <property type="entry name" value="HNH_nuc"/>
</dbReference>